<proteinExistence type="predicted"/>
<protein>
    <submittedName>
        <fullName evidence="2">Uncharacterized protein</fullName>
    </submittedName>
</protein>
<organism evidence="2">
    <name type="scientific">Anguilla anguilla</name>
    <name type="common">European freshwater eel</name>
    <name type="synonym">Muraena anguilla</name>
    <dbReference type="NCBI Taxonomy" id="7936"/>
    <lineage>
        <taxon>Eukaryota</taxon>
        <taxon>Metazoa</taxon>
        <taxon>Chordata</taxon>
        <taxon>Craniata</taxon>
        <taxon>Vertebrata</taxon>
        <taxon>Euteleostomi</taxon>
        <taxon>Actinopterygii</taxon>
        <taxon>Neopterygii</taxon>
        <taxon>Teleostei</taxon>
        <taxon>Anguilliformes</taxon>
        <taxon>Anguillidae</taxon>
        <taxon>Anguilla</taxon>
    </lineage>
</organism>
<name>A0A0E9UNZ9_ANGAN</name>
<keyword evidence="1" id="KW-0812">Transmembrane</keyword>
<feature type="transmembrane region" description="Helical" evidence="1">
    <location>
        <begin position="27"/>
        <end position="48"/>
    </location>
</feature>
<keyword evidence="1" id="KW-0472">Membrane</keyword>
<sequence>MRREFLYSSCVCNYFFRQFRGAILSTYMFPPSVVGLFLSLPGGLLVCLNR</sequence>
<dbReference type="AlphaFoldDB" id="A0A0E9UNZ9"/>
<evidence type="ECO:0000313" key="2">
    <source>
        <dbReference type="EMBL" id="JAH66688.1"/>
    </source>
</evidence>
<accession>A0A0E9UNZ9</accession>
<dbReference type="EMBL" id="GBXM01041889">
    <property type="protein sequence ID" value="JAH66688.1"/>
    <property type="molecule type" value="Transcribed_RNA"/>
</dbReference>
<keyword evidence="1" id="KW-1133">Transmembrane helix</keyword>
<evidence type="ECO:0000256" key="1">
    <source>
        <dbReference type="SAM" id="Phobius"/>
    </source>
</evidence>
<reference evidence="2" key="2">
    <citation type="journal article" date="2015" name="Fish Shellfish Immunol.">
        <title>Early steps in the European eel (Anguilla anguilla)-Vibrio vulnificus interaction in the gills: Role of the RtxA13 toxin.</title>
        <authorList>
            <person name="Callol A."/>
            <person name="Pajuelo D."/>
            <person name="Ebbesson L."/>
            <person name="Teles M."/>
            <person name="MacKenzie S."/>
            <person name="Amaro C."/>
        </authorList>
    </citation>
    <scope>NUCLEOTIDE SEQUENCE</scope>
</reference>
<reference evidence="2" key="1">
    <citation type="submission" date="2014-11" db="EMBL/GenBank/DDBJ databases">
        <authorList>
            <person name="Amaro Gonzalez C."/>
        </authorList>
    </citation>
    <scope>NUCLEOTIDE SEQUENCE</scope>
</reference>